<dbReference type="AlphaFoldDB" id="A0A5E6MXE5"/>
<proteinExistence type="predicted"/>
<dbReference type="PROSITE" id="PS51257">
    <property type="entry name" value="PROKAR_LIPOPROTEIN"/>
    <property type="match status" value="1"/>
</dbReference>
<evidence type="ECO:0000313" key="1">
    <source>
        <dbReference type="EMBL" id="VVM16148.1"/>
    </source>
</evidence>
<reference evidence="1" key="1">
    <citation type="submission" date="2019-09" db="EMBL/GenBank/DDBJ databases">
        <authorList>
            <person name="Chandra G."/>
            <person name="Truman W A."/>
        </authorList>
    </citation>
    <scope>NUCLEOTIDE SEQUENCE</scope>
    <source>
        <strain evidence="1">PS683</strain>
    </source>
</reference>
<organism evidence="1">
    <name type="scientific">Pseudomonas fluorescens</name>
    <dbReference type="NCBI Taxonomy" id="294"/>
    <lineage>
        <taxon>Bacteria</taxon>
        <taxon>Pseudomonadati</taxon>
        <taxon>Pseudomonadota</taxon>
        <taxon>Gammaproteobacteria</taxon>
        <taxon>Pseudomonadales</taxon>
        <taxon>Pseudomonadaceae</taxon>
        <taxon>Pseudomonas</taxon>
    </lineage>
</organism>
<gene>
    <name evidence="1" type="ORF">PS683_04477</name>
</gene>
<accession>A0A5E6MXE5</accession>
<dbReference type="EMBL" id="LR700649">
    <property type="protein sequence ID" value="VVM16148.1"/>
    <property type="molecule type" value="Genomic_DNA"/>
</dbReference>
<protein>
    <recommendedName>
        <fullName evidence="2">Lipoprotein</fullName>
    </recommendedName>
</protein>
<name>A0A5E6MXE5_PSEFL</name>
<evidence type="ECO:0008006" key="2">
    <source>
        <dbReference type="Google" id="ProtNLM"/>
    </source>
</evidence>
<sequence>MSRRRWGVLIALGVVGLTGCVGKPVERFTLEVDLPAEFRFIGGANYGPATGETCTLPRRRGKRPERKIFIARYKPIAERVSVELPLTEVIEGCPTVLRSVDFDIYAKWGKRDTDVGGDIAGFSIRDPSNADIPGMPETGVQQLHKQCQWLFRTAGPQHAIIKVLTCKAFEVILQPLEQRSGLVVQRDQLPGKTLRLMLTLTDEEEPYFDGSWVMVPGGWKRCKGQSFEDLDAFCNGNTTDFKPIKMPDGRICDVYPSCR</sequence>